<proteinExistence type="predicted"/>
<dbReference type="AlphaFoldDB" id="A0A0F9K1H2"/>
<comment type="caution">
    <text evidence="1">The sequence shown here is derived from an EMBL/GenBank/DDBJ whole genome shotgun (WGS) entry which is preliminary data.</text>
</comment>
<protein>
    <submittedName>
        <fullName evidence="1">Uncharacterized protein</fullName>
    </submittedName>
</protein>
<gene>
    <name evidence="1" type="ORF">LCGC14_1758060</name>
</gene>
<feature type="non-terminal residue" evidence="1">
    <location>
        <position position="1"/>
    </location>
</feature>
<organism evidence="1">
    <name type="scientific">marine sediment metagenome</name>
    <dbReference type="NCBI Taxonomy" id="412755"/>
    <lineage>
        <taxon>unclassified sequences</taxon>
        <taxon>metagenomes</taxon>
        <taxon>ecological metagenomes</taxon>
    </lineage>
</organism>
<reference evidence="1" key="1">
    <citation type="journal article" date="2015" name="Nature">
        <title>Complex archaea that bridge the gap between prokaryotes and eukaryotes.</title>
        <authorList>
            <person name="Spang A."/>
            <person name="Saw J.H."/>
            <person name="Jorgensen S.L."/>
            <person name="Zaremba-Niedzwiedzka K."/>
            <person name="Martijn J."/>
            <person name="Lind A.E."/>
            <person name="van Eijk R."/>
            <person name="Schleper C."/>
            <person name="Guy L."/>
            <person name="Ettema T.J."/>
        </authorList>
    </citation>
    <scope>NUCLEOTIDE SEQUENCE</scope>
</reference>
<sequence length="29" mass="3346">FVDEIHIFADKGNKLLIDDLLLYVPGCRK</sequence>
<evidence type="ECO:0000313" key="1">
    <source>
        <dbReference type="EMBL" id="KKM05043.1"/>
    </source>
</evidence>
<name>A0A0F9K1H2_9ZZZZ</name>
<accession>A0A0F9K1H2</accession>
<dbReference type="EMBL" id="LAZR01016314">
    <property type="protein sequence ID" value="KKM05043.1"/>
    <property type="molecule type" value="Genomic_DNA"/>
</dbReference>